<reference evidence="5" key="1">
    <citation type="submission" date="2024-07" db="EMBL/GenBank/DDBJ databases">
        <authorList>
            <person name="Yu S.T."/>
        </authorList>
    </citation>
    <scope>NUCLEOTIDE SEQUENCE</scope>
    <source>
        <strain evidence="5">Y1</strain>
    </source>
</reference>
<sequence>MKKEGFRSVRIPVTWYTHQPDTAPYTVDATYLNRVKQVVDLALADGLYVEINVHHDSWKWIADIATTTTR</sequence>
<evidence type="ECO:0000256" key="2">
    <source>
        <dbReference type="ARBA" id="ARBA00023295"/>
    </source>
</evidence>
<evidence type="ECO:0000256" key="3">
    <source>
        <dbReference type="RuleBase" id="RU361153"/>
    </source>
</evidence>
<gene>
    <name evidence="5" type="ORF">AB2U05_03480</name>
</gene>
<dbReference type="RefSeq" id="WP_369185884.1">
    <property type="nucleotide sequence ID" value="NZ_CP163445.1"/>
</dbReference>
<dbReference type="GO" id="GO:0004553">
    <property type="term" value="F:hydrolase activity, hydrolyzing O-glycosyl compounds"/>
    <property type="evidence" value="ECO:0007669"/>
    <property type="project" value="InterPro"/>
</dbReference>
<evidence type="ECO:0000256" key="1">
    <source>
        <dbReference type="ARBA" id="ARBA00022801"/>
    </source>
</evidence>
<evidence type="ECO:0000313" key="5">
    <source>
        <dbReference type="EMBL" id="XDQ83851.1"/>
    </source>
</evidence>
<dbReference type="GO" id="GO:0000272">
    <property type="term" value="P:polysaccharide catabolic process"/>
    <property type="evidence" value="ECO:0007669"/>
    <property type="project" value="InterPro"/>
</dbReference>
<protein>
    <submittedName>
        <fullName evidence="5">Cellulase family glycosylhydrolase</fullName>
    </submittedName>
</protein>
<keyword evidence="2 3" id="KW-0326">Glycosidase</keyword>
<feature type="domain" description="Glycoside hydrolase family 5" evidence="4">
    <location>
        <begin position="1"/>
        <end position="66"/>
    </location>
</feature>
<dbReference type="Pfam" id="PF00150">
    <property type="entry name" value="Cellulase"/>
    <property type="match status" value="1"/>
</dbReference>
<name>A0AB39TXF3_9ACTN</name>
<proteinExistence type="inferred from homology"/>
<accession>A0AB39TXF3</accession>
<evidence type="ECO:0000259" key="4">
    <source>
        <dbReference type="Pfam" id="PF00150"/>
    </source>
</evidence>
<dbReference type="InterPro" id="IPR017853">
    <property type="entry name" value="GH"/>
</dbReference>
<comment type="similarity">
    <text evidence="3">Belongs to the glycosyl hydrolase 5 (cellulase A) family.</text>
</comment>
<keyword evidence="1 3" id="KW-0378">Hydrolase</keyword>
<dbReference type="AlphaFoldDB" id="A0AB39TXF3"/>
<dbReference type="Gene3D" id="3.20.20.80">
    <property type="entry name" value="Glycosidases"/>
    <property type="match status" value="1"/>
</dbReference>
<organism evidence="5">
    <name type="scientific">Streptomyces sp. Y1</name>
    <dbReference type="NCBI Taxonomy" id="3238634"/>
    <lineage>
        <taxon>Bacteria</taxon>
        <taxon>Bacillati</taxon>
        <taxon>Actinomycetota</taxon>
        <taxon>Actinomycetes</taxon>
        <taxon>Kitasatosporales</taxon>
        <taxon>Streptomycetaceae</taxon>
        <taxon>Streptomyces</taxon>
    </lineage>
</organism>
<dbReference type="InterPro" id="IPR001547">
    <property type="entry name" value="Glyco_hydro_5"/>
</dbReference>
<dbReference type="SUPFAM" id="SSF51445">
    <property type="entry name" value="(Trans)glycosidases"/>
    <property type="match status" value="1"/>
</dbReference>
<dbReference type="EMBL" id="CP163445">
    <property type="protein sequence ID" value="XDQ83851.1"/>
    <property type="molecule type" value="Genomic_DNA"/>
</dbReference>